<gene>
    <name evidence="1" type="ORF">ALC53_14184</name>
</gene>
<proteinExistence type="predicted"/>
<reference evidence="1 2" key="1">
    <citation type="submission" date="2015-09" db="EMBL/GenBank/DDBJ databases">
        <title>Atta colombica WGS genome.</title>
        <authorList>
            <person name="Nygaard S."/>
            <person name="Hu H."/>
            <person name="Boomsma J."/>
            <person name="Zhang G."/>
        </authorList>
    </citation>
    <scope>NUCLEOTIDE SEQUENCE [LARGE SCALE GENOMIC DNA]</scope>
    <source>
        <strain evidence="1">Treedump-2</strain>
        <tissue evidence="1">Whole body</tissue>
    </source>
</reference>
<name>A0A195ATD9_9HYME</name>
<evidence type="ECO:0000313" key="2">
    <source>
        <dbReference type="Proteomes" id="UP000078540"/>
    </source>
</evidence>
<dbReference type="EMBL" id="KQ976745">
    <property type="protein sequence ID" value="KYM75488.1"/>
    <property type="molecule type" value="Genomic_DNA"/>
</dbReference>
<evidence type="ECO:0000313" key="1">
    <source>
        <dbReference type="EMBL" id="KYM75488.1"/>
    </source>
</evidence>
<sequence length="88" mass="10384">MLRSQTHDKGRESKGEFTRCVYRIVLEESLVHQEAVPVSPSWSLNSSRPLVAKTIPFYWHAALNELQDRWKLVPRILEEKDYTLNFLQ</sequence>
<accession>A0A195ATD9</accession>
<dbReference type="AlphaFoldDB" id="A0A195ATD9"/>
<dbReference type="Proteomes" id="UP000078540">
    <property type="component" value="Unassembled WGS sequence"/>
</dbReference>
<organism evidence="1 2">
    <name type="scientific">Atta colombica</name>
    <dbReference type="NCBI Taxonomy" id="520822"/>
    <lineage>
        <taxon>Eukaryota</taxon>
        <taxon>Metazoa</taxon>
        <taxon>Ecdysozoa</taxon>
        <taxon>Arthropoda</taxon>
        <taxon>Hexapoda</taxon>
        <taxon>Insecta</taxon>
        <taxon>Pterygota</taxon>
        <taxon>Neoptera</taxon>
        <taxon>Endopterygota</taxon>
        <taxon>Hymenoptera</taxon>
        <taxon>Apocrita</taxon>
        <taxon>Aculeata</taxon>
        <taxon>Formicoidea</taxon>
        <taxon>Formicidae</taxon>
        <taxon>Myrmicinae</taxon>
        <taxon>Atta</taxon>
    </lineage>
</organism>
<protein>
    <submittedName>
        <fullName evidence="1">Uncharacterized protein</fullName>
    </submittedName>
</protein>
<keyword evidence="2" id="KW-1185">Reference proteome</keyword>